<feature type="region of interest" description="Disordered" evidence="2">
    <location>
        <begin position="599"/>
        <end position="628"/>
    </location>
</feature>
<evidence type="ECO:0000256" key="1">
    <source>
        <dbReference type="SAM" id="Coils"/>
    </source>
</evidence>
<feature type="region of interest" description="Disordered" evidence="2">
    <location>
        <begin position="425"/>
        <end position="448"/>
    </location>
</feature>
<dbReference type="EMBL" id="CP028901">
    <property type="protein sequence ID" value="AWB32572.1"/>
    <property type="molecule type" value="Genomic_DNA"/>
</dbReference>
<gene>
    <name evidence="3" type="ORF">DBV39_01280</name>
</gene>
<feature type="coiled-coil region" evidence="1">
    <location>
        <begin position="238"/>
        <end position="279"/>
    </location>
</feature>
<organism evidence="3 4">
    <name type="scientific">Orrella marina</name>
    <dbReference type="NCBI Taxonomy" id="2163011"/>
    <lineage>
        <taxon>Bacteria</taxon>
        <taxon>Pseudomonadati</taxon>
        <taxon>Pseudomonadota</taxon>
        <taxon>Betaproteobacteria</taxon>
        <taxon>Burkholderiales</taxon>
        <taxon>Alcaligenaceae</taxon>
        <taxon>Orrella</taxon>
    </lineage>
</organism>
<dbReference type="Pfam" id="PF13578">
    <property type="entry name" value="Methyltransf_24"/>
    <property type="match status" value="1"/>
</dbReference>
<dbReference type="KEGG" id="boz:DBV39_01280"/>
<name>A0A2R4XFI1_9BURK</name>
<feature type="coiled-coil region" evidence="1">
    <location>
        <begin position="485"/>
        <end position="582"/>
    </location>
</feature>
<dbReference type="OrthoDB" id="8642125at2"/>
<dbReference type="Gene3D" id="3.40.50.150">
    <property type="entry name" value="Vaccinia Virus protein VP39"/>
    <property type="match status" value="1"/>
</dbReference>
<proteinExistence type="predicted"/>
<evidence type="ECO:0000256" key="2">
    <source>
        <dbReference type="SAM" id="MobiDB-lite"/>
    </source>
</evidence>
<dbReference type="InterPro" id="IPR029063">
    <property type="entry name" value="SAM-dependent_MTases_sf"/>
</dbReference>
<protein>
    <submittedName>
        <fullName evidence="3">Uncharacterized protein</fullName>
    </submittedName>
</protein>
<feature type="coiled-coil region" evidence="1">
    <location>
        <begin position="305"/>
        <end position="362"/>
    </location>
</feature>
<dbReference type="AlphaFoldDB" id="A0A2R4XFI1"/>
<evidence type="ECO:0000313" key="3">
    <source>
        <dbReference type="EMBL" id="AWB32572.1"/>
    </source>
</evidence>
<evidence type="ECO:0000313" key="4">
    <source>
        <dbReference type="Proteomes" id="UP000244571"/>
    </source>
</evidence>
<keyword evidence="4" id="KW-1185">Reference proteome</keyword>
<dbReference type="SUPFAM" id="SSF53335">
    <property type="entry name" value="S-adenosyl-L-methionine-dependent methyltransferases"/>
    <property type="match status" value="1"/>
</dbReference>
<dbReference type="Proteomes" id="UP000244571">
    <property type="component" value="Chromosome"/>
</dbReference>
<reference evidence="3 4" key="1">
    <citation type="submission" date="2018-04" db="EMBL/GenBank/DDBJ databases">
        <title>Bordetella sp. HZ20 isolated from seawater.</title>
        <authorList>
            <person name="Sun C."/>
        </authorList>
    </citation>
    <scope>NUCLEOTIDE SEQUENCE [LARGE SCALE GENOMIC DNA]</scope>
    <source>
        <strain evidence="3 4">HZ20</strain>
    </source>
</reference>
<accession>A0A2R4XFI1</accession>
<keyword evidence="1" id="KW-0175">Coiled coil</keyword>
<sequence>MTDTTPQYSNRNQVAQTPAMGLIAQGAVFWKPDYLVSSPWLEHLPMLFWLVEAVQPQNVVSLHLGGGAHHFAVCQAVERLRLDANCYAVDAELSEEVFQRNENYVAFSQCIEQSAVDAVKQFAEGSVDLLLLDGSSPAIEDEVEAWAPLMSPQSVMVILGTARRGDGNHGRRVFDGLTKKYPSLSFTHGGGVGLVAVGSSPRLLIARLLELADGAGGIQVAREVFARLGRACHDAWVVADREARLVEVEKALKVQEQEVQVLSERYQSASSELTRQEAKSAEYARRIEQQVERNAQERGGMAQRVSSLQEERDTLRLEVDRLQHRLADSSRLLDQKAEQLIAKQLEQSQQALEFEKLRIQDEFREEQLTAAKEQLLEIKESLLGEQKRADGALQQAQVERAEREKLQSELTQEVTRLNQSLVAEAKRSHETKSHLSEAEERLQDKDTENQRLQGELASSQALTKELTSRIENQSKESAEQWDALRQAHEAQLAEHDAAIEQVKIDAEDIKTDLEQQVLQLKSRLHDAEERAARRDSEAESLAKSLSETKSSLQALESQLQQQKQLTSNLQSVESQLRRQLSEKYTEIAALTQMLENATSPEGTQIDQNARKPVDQPVSTSGGGWFSGNKRKREERRLVELIENSREFDAKWYLEKYPDVAKHPEFSKAPARHYLKFGGFEGRDPGPGFDSAHYLDTHSELKASRTNPLVHFLSTR</sequence>